<dbReference type="GO" id="GO:0042773">
    <property type="term" value="P:ATP synthesis coupled electron transport"/>
    <property type="evidence" value="ECO:0007669"/>
    <property type="project" value="TreeGrafter"/>
</dbReference>
<protein>
    <recommendedName>
        <fullName evidence="3">cytochrome-c oxidase</fullName>
        <ecNumber evidence="3">7.1.1.9</ecNumber>
    </recommendedName>
</protein>
<reference evidence="15 16" key="1">
    <citation type="submission" date="2017-02" db="EMBL/GenBank/DDBJ databases">
        <authorList>
            <person name="Peterson S.W."/>
        </authorList>
    </citation>
    <scope>NUCLEOTIDE SEQUENCE [LARGE SCALE GENOMIC DNA]</scope>
    <source>
        <strain evidence="15 16">S285</strain>
    </source>
</reference>
<feature type="domain" description="Cytochrome oxidase subunit II copper A binding" evidence="14">
    <location>
        <begin position="112"/>
        <end position="254"/>
    </location>
</feature>
<keyword evidence="8" id="KW-0249">Electron transport</keyword>
<dbReference type="GO" id="GO:0005507">
    <property type="term" value="F:copper ion binding"/>
    <property type="evidence" value="ECO:0007669"/>
    <property type="project" value="InterPro"/>
</dbReference>
<evidence type="ECO:0000313" key="16">
    <source>
        <dbReference type="Proteomes" id="UP000193978"/>
    </source>
</evidence>
<dbReference type="Proteomes" id="UP000193978">
    <property type="component" value="Chromosome"/>
</dbReference>
<dbReference type="EC" id="7.1.1.9" evidence="3"/>
<evidence type="ECO:0000256" key="12">
    <source>
        <dbReference type="ARBA" id="ARBA00047816"/>
    </source>
</evidence>
<dbReference type="STRING" id="655015.B1812_05020"/>
<evidence type="ECO:0000256" key="9">
    <source>
        <dbReference type="ARBA" id="ARBA00022989"/>
    </source>
</evidence>
<evidence type="ECO:0000256" key="4">
    <source>
        <dbReference type="ARBA" id="ARBA00022448"/>
    </source>
</evidence>
<evidence type="ECO:0000256" key="1">
    <source>
        <dbReference type="ARBA" id="ARBA00004141"/>
    </source>
</evidence>
<dbReference type="AlphaFoldDB" id="A0A1W6MSE4"/>
<organism evidence="15 16">
    <name type="scientific">Methylocystis bryophila</name>
    <dbReference type="NCBI Taxonomy" id="655015"/>
    <lineage>
        <taxon>Bacteria</taxon>
        <taxon>Pseudomonadati</taxon>
        <taxon>Pseudomonadota</taxon>
        <taxon>Alphaproteobacteria</taxon>
        <taxon>Hyphomicrobiales</taxon>
        <taxon>Methylocystaceae</taxon>
        <taxon>Methylocystis</taxon>
    </lineage>
</organism>
<keyword evidence="9 13" id="KW-1133">Transmembrane helix</keyword>
<evidence type="ECO:0000256" key="5">
    <source>
        <dbReference type="ARBA" id="ARBA00022692"/>
    </source>
</evidence>
<dbReference type="GO" id="GO:0016020">
    <property type="term" value="C:membrane"/>
    <property type="evidence" value="ECO:0007669"/>
    <property type="project" value="UniProtKB-SubCell"/>
</dbReference>
<dbReference type="Gene3D" id="1.10.287.90">
    <property type="match status" value="1"/>
</dbReference>
<keyword evidence="16" id="KW-1185">Reference proteome</keyword>
<accession>A0A1W6MSE4</accession>
<keyword evidence="6" id="KW-0479">Metal-binding</keyword>
<dbReference type="GO" id="GO:0004129">
    <property type="term" value="F:cytochrome-c oxidase activity"/>
    <property type="evidence" value="ECO:0007669"/>
    <property type="project" value="UniProtKB-EC"/>
</dbReference>
<keyword evidence="5 13" id="KW-0812">Transmembrane</keyword>
<proteinExistence type="inferred from homology"/>
<gene>
    <name evidence="15" type="ORF">B1812_05020</name>
</gene>
<dbReference type="Pfam" id="PF00116">
    <property type="entry name" value="COX2"/>
    <property type="match status" value="1"/>
</dbReference>
<dbReference type="EMBL" id="CP019948">
    <property type="protein sequence ID" value="ARN80531.1"/>
    <property type="molecule type" value="Genomic_DNA"/>
</dbReference>
<feature type="transmembrane region" description="Helical" evidence="13">
    <location>
        <begin position="38"/>
        <end position="62"/>
    </location>
</feature>
<dbReference type="PANTHER" id="PTHR22888:SF9">
    <property type="entry name" value="CYTOCHROME C OXIDASE SUBUNIT 2"/>
    <property type="match status" value="1"/>
</dbReference>
<keyword evidence="7" id="KW-1278">Translocase</keyword>
<dbReference type="PROSITE" id="PS50857">
    <property type="entry name" value="COX2_CUA"/>
    <property type="match status" value="1"/>
</dbReference>
<keyword evidence="11 13" id="KW-0472">Membrane</keyword>
<dbReference type="SUPFAM" id="SSF49503">
    <property type="entry name" value="Cupredoxins"/>
    <property type="match status" value="1"/>
</dbReference>
<comment type="similarity">
    <text evidence="2">Belongs to the cytochrome c oxidase subunit 2 family.</text>
</comment>
<dbReference type="InterPro" id="IPR001505">
    <property type="entry name" value="Copper_CuA"/>
</dbReference>
<dbReference type="InterPro" id="IPR036257">
    <property type="entry name" value="Cyt_c_oxidase_su2_TM_sf"/>
</dbReference>
<evidence type="ECO:0000256" key="10">
    <source>
        <dbReference type="ARBA" id="ARBA00023008"/>
    </source>
</evidence>
<comment type="catalytic activity">
    <reaction evidence="12">
        <text>4 Fe(II)-[cytochrome c] + O2 + 8 H(+)(in) = 4 Fe(III)-[cytochrome c] + 2 H2O + 4 H(+)(out)</text>
        <dbReference type="Rhea" id="RHEA:11436"/>
        <dbReference type="Rhea" id="RHEA-COMP:10350"/>
        <dbReference type="Rhea" id="RHEA-COMP:14399"/>
        <dbReference type="ChEBI" id="CHEBI:15377"/>
        <dbReference type="ChEBI" id="CHEBI:15378"/>
        <dbReference type="ChEBI" id="CHEBI:15379"/>
        <dbReference type="ChEBI" id="CHEBI:29033"/>
        <dbReference type="ChEBI" id="CHEBI:29034"/>
        <dbReference type="EC" id="7.1.1.9"/>
    </reaction>
</comment>
<evidence type="ECO:0000259" key="14">
    <source>
        <dbReference type="PROSITE" id="PS50857"/>
    </source>
</evidence>
<dbReference type="OrthoDB" id="9781261at2"/>
<dbReference type="PROSITE" id="PS00078">
    <property type="entry name" value="COX2"/>
    <property type="match status" value="1"/>
</dbReference>
<feature type="transmembrane region" description="Helical" evidence="13">
    <location>
        <begin position="83"/>
        <end position="104"/>
    </location>
</feature>
<dbReference type="KEGG" id="mbry:B1812_05020"/>
<evidence type="ECO:0000256" key="7">
    <source>
        <dbReference type="ARBA" id="ARBA00022967"/>
    </source>
</evidence>
<keyword evidence="10" id="KW-0186">Copper</keyword>
<evidence type="ECO:0000256" key="2">
    <source>
        <dbReference type="ARBA" id="ARBA00007866"/>
    </source>
</evidence>
<dbReference type="RefSeq" id="WP_085770601.1">
    <property type="nucleotide sequence ID" value="NZ_AP027149.1"/>
</dbReference>
<evidence type="ECO:0000256" key="13">
    <source>
        <dbReference type="SAM" id="Phobius"/>
    </source>
</evidence>
<evidence type="ECO:0000313" key="15">
    <source>
        <dbReference type="EMBL" id="ARN80531.1"/>
    </source>
</evidence>
<evidence type="ECO:0000256" key="11">
    <source>
        <dbReference type="ARBA" id="ARBA00023136"/>
    </source>
</evidence>
<evidence type="ECO:0000256" key="6">
    <source>
        <dbReference type="ARBA" id="ARBA00022723"/>
    </source>
</evidence>
<comment type="subcellular location">
    <subcellularLocation>
        <location evidence="1">Membrane</location>
        <topology evidence="1">Multi-pass membrane protein</topology>
    </subcellularLocation>
</comment>
<dbReference type="InterPro" id="IPR002429">
    <property type="entry name" value="CcO_II-like_C"/>
</dbReference>
<evidence type="ECO:0000256" key="8">
    <source>
        <dbReference type="ARBA" id="ARBA00022982"/>
    </source>
</evidence>
<keyword evidence="4" id="KW-0813">Transport</keyword>
<dbReference type="InterPro" id="IPR008972">
    <property type="entry name" value="Cupredoxin"/>
</dbReference>
<name>A0A1W6MSE4_9HYPH</name>
<sequence>MAVALVMVLVVAVSLLFHVVSPWRSTPIASNWGFIDGTLGLTFAVTTAGFVAVVLFMAYCLYRSQHTEGRRAEYEPENQKLEAWLGGLTTLGVIALLAPGLVVWDQFIHAPKEATEIEAFGVQWNWSFRLPGADGKLGSSDVRYIDGDNPLGVSPADPKSMDDIIVVNGELHLPVDKPVKVLLRSADVLHDFYIPQIRAKMDLVPGMVSYLWFTPTKVGEYDILCAAYCGIGHPQMRGKLFIDTQADYEKWLSSQQTFLEMRKAQRQSRHEARSQ</sequence>
<dbReference type="Gene3D" id="2.60.40.420">
    <property type="entry name" value="Cupredoxins - blue copper proteins"/>
    <property type="match status" value="1"/>
</dbReference>
<dbReference type="InterPro" id="IPR045187">
    <property type="entry name" value="CcO_II"/>
</dbReference>
<dbReference type="CDD" id="cd13919">
    <property type="entry name" value="CuRO_HCO_II_like_5"/>
    <property type="match status" value="1"/>
</dbReference>
<dbReference type="PANTHER" id="PTHR22888">
    <property type="entry name" value="CYTOCHROME C OXIDASE, SUBUNIT II"/>
    <property type="match status" value="1"/>
</dbReference>
<evidence type="ECO:0000256" key="3">
    <source>
        <dbReference type="ARBA" id="ARBA00012949"/>
    </source>
</evidence>